<proteinExistence type="predicted"/>
<dbReference type="Gene3D" id="1.10.10.10">
    <property type="entry name" value="Winged helix-like DNA-binding domain superfamily/Winged helix DNA-binding domain"/>
    <property type="match status" value="1"/>
</dbReference>
<accession>A0A6P2BW48</accession>
<dbReference type="SMART" id="SM00347">
    <property type="entry name" value="HTH_MARR"/>
    <property type="match status" value="1"/>
</dbReference>
<protein>
    <submittedName>
        <fullName evidence="5">MarR family transcriptional regulator</fullName>
    </submittedName>
</protein>
<dbReference type="PANTHER" id="PTHR33164">
    <property type="entry name" value="TRANSCRIPTIONAL REGULATOR, MARR FAMILY"/>
    <property type="match status" value="1"/>
</dbReference>
<dbReference type="OrthoDB" id="3296622at2"/>
<dbReference type="GO" id="GO:0006950">
    <property type="term" value="P:response to stress"/>
    <property type="evidence" value="ECO:0007669"/>
    <property type="project" value="TreeGrafter"/>
</dbReference>
<gene>
    <name evidence="5" type="ORF">EAS64_27380</name>
</gene>
<comment type="caution">
    <text evidence="5">The sequence shown here is derived from an EMBL/GenBank/DDBJ whole genome shotgun (WGS) entry which is preliminary data.</text>
</comment>
<dbReference type="InterPro" id="IPR023187">
    <property type="entry name" value="Tscrpt_reg_MarR-type_CS"/>
</dbReference>
<evidence type="ECO:0000256" key="2">
    <source>
        <dbReference type="ARBA" id="ARBA00023125"/>
    </source>
</evidence>
<organism evidence="5 6">
    <name type="scientific">Trebonia kvetii</name>
    <dbReference type="NCBI Taxonomy" id="2480626"/>
    <lineage>
        <taxon>Bacteria</taxon>
        <taxon>Bacillati</taxon>
        <taxon>Actinomycetota</taxon>
        <taxon>Actinomycetes</taxon>
        <taxon>Streptosporangiales</taxon>
        <taxon>Treboniaceae</taxon>
        <taxon>Trebonia</taxon>
    </lineage>
</organism>
<keyword evidence="6" id="KW-1185">Reference proteome</keyword>
<name>A0A6P2BW48_9ACTN</name>
<dbReference type="GO" id="GO:0003677">
    <property type="term" value="F:DNA binding"/>
    <property type="evidence" value="ECO:0007669"/>
    <property type="project" value="UniProtKB-KW"/>
</dbReference>
<dbReference type="InterPro" id="IPR036390">
    <property type="entry name" value="WH_DNA-bd_sf"/>
</dbReference>
<evidence type="ECO:0000259" key="4">
    <source>
        <dbReference type="PROSITE" id="PS50995"/>
    </source>
</evidence>
<dbReference type="PRINTS" id="PR00598">
    <property type="entry name" value="HTHMARR"/>
</dbReference>
<keyword evidence="3" id="KW-0804">Transcription</keyword>
<reference evidence="5 6" key="1">
    <citation type="submission" date="2018-11" db="EMBL/GenBank/DDBJ databases">
        <title>Trebonia kvetii gen.nov., sp.nov., a novel acidophilic actinobacterium, and proposal of the new actinobacterial family Treboniaceae fam. nov.</title>
        <authorList>
            <person name="Rapoport D."/>
            <person name="Sagova-Mareckova M."/>
            <person name="Sedlacek I."/>
            <person name="Provaznik J."/>
            <person name="Kralova S."/>
            <person name="Pavlinic D."/>
            <person name="Benes V."/>
            <person name="Kopecky J."/>
        </authorList>
    </citation>
    <scope>NUCLEOTIDE SEQUENCE [LARGE SCALE GENOMIC DNA]</scope>
    <source>
        <strain evidence="5 6">15Tr583</strain>
    </source>
</reference>
<evidence type="ECO:0000313" key="5">
    <source>
        <dbReference type="EMBL" id="TVZ02511.1"/>
    </source>
</evidence>
<dbReference type="InterPro" id="IPR000835">
    <property type="entry name" value="HTH_MarR-typ"/>
</dbReference>
<sequence length="189" mass="21446">MERPCVAPNVERDPILEAFHLWNENGWEDRAAGCTAVTSLMRVHQMMTRRADQILAPIDLTFARYELLVRLYFREGSLPLSQLGKALQIHQTSITSLVDRLEKQGLIKRTPHPTDRRSTMAQMTPAGRALTAKAIKLLNSEFFGDLGLTGREANLLIGLLMRMRRSWDDIENTEGWEPFEAGLDFPPAD</sequence>
<dbReference type="EMBL" id="RPFW01000005">
    <property type="protein sequence ID" value="TVZ02511.1"/>
    <property type="molecule type" value="Genomic_DNA"/>
</dbReference>
<dbReference type="GO" id="GO:0003700">
    <property type="term" value="F:DNA-binding transcription factor activity"/>
    <property type="evidence" value="ECO:0007669"/>
    <property type="project" value="InterPro"/>
</dbReference>
<dbReference type="PANTHER" id="PTHR33164:SF101">
    <property type="entry name" value="TRANSCRIPTIONAL REPRESSOR MPRA"/>
    <property type="match status" value="1"/>
</dbReference>
<dbReference type="Pfam" id="PF01047">
    <property type="entry name" value="MarR"/>
    <property type="match status" value="1"/>
</dbReference>
<dbReference type="AlphaFoldDB" id="A0A6P2BW48"/>
<dbReference type="InterPro" id="IPR039422">
    <property type="entry name" value="MarR/SlyA-like"/>
</dbReference>
<dbReference type="PROSITE" id="PS01117">
    <property type="entry name" value="HTH_MARR_1"/>
    <property type="match status" value="1"/>
</dbReference>
<keyword evidence="1" id="KW-0805">Transcription regulation</keyword>
<evidence type="ECO:0000256" key="3">
    <source>
        <dbReference type="ARBA" id="ARBA00023163"/>
    </source>
</evidence>
<dbReference type="InterPro" id="IPR036388">
    <property type="entry name" value="WH-like_DNA-bd_sf"/>
</dbReference>
<evidence type="ECO:0000256" key="1">
    <source>
        <dbReference type="ARBA" id="ARBA00023015"/>
    </source>
</evidence>
<evidence type="ECO:0000313" key="6">
    <source>
        <dbReference type="Proteomes" id="UP000460272"/>
    </source>
</evidence>
<dbReference type="PROSITE" id="PS50995">
    <property type="entry name" value="HTH_MARR_2"/>
    <property type="match status" value="1"/>
</dbReference>
<dbReference type="Proteomes" id="UP000460272">
    <property type="component" value="Unassembled WGS sequence"/>
</dbReference>
<feature type="domain" description="HTH marR-type" evidence="4">
    <location>
        <begin position="33"/>
        <end position="165"/>
    </location>
</feature>
<keyword evidence="2" id="KW-0238">DNA-binding</keyword>
<dbReference type="SUPFAM" id="SSF46785">
    <property type="entry name" value="Winged helix' DNA-binding domain"/>
    <property type="match status" value="1"/>
</dbReference>